<feature type="compositionally biased region" description="Acidic residues" evidence="2">
    <location>
        <begin position="890"/>
        <end position="905"/>
    </location>
</feature>
<feature type="compositionally biased region" description="Low complexity" evidence="2">
    <location>
        <begin position="9"/>
        <end position="20"/>
    </location>
</feature>
<dbReference type="InterPro" id="IPR037516">
    <property type="entry name" value="Tripartite_DENN"/>
</dbReference>
<dbReference type="EMBL" id="LWDF02000434">
    <property type="protein sequence ID" value="KAE8248720.1"/>
    <property type="molecule type" value="Genomic_DNA"/>
</dbReference>
<feature type="region of interest" description="Disordered" evidence="2">
    <location>
        <begin position="834"/>
        <end position="944"/>
    </location>
</feature>
<accession>A0A177TST6</accession>
<sequence>MSSTEEDNISTTNAISSSSDGQVDADITAPAAPTTTTAASSQDIPPPPPTDQHQHQHDSELTSISLEEDHHHPAVTHKPPSIELSRASLHTPTTTTTGTHTPYEVFADRTTDTSQLLSDNQPVILGIAVVDFNHLVGPQIEFAHPNSLLDDQDLSTNLPFLALPDGSHLSDEDFCYFHLHASNLSPSTIFGISCNRQIASDALLRKGAEVTRSTVQKAVVVLAREPVFGPIREKLGIVTRAFFAQGDLADINILIDFHATLEAGLKSGGFSSDREAALYMGTSLREFIHKWRSKTLVLVKMLLLQRNIMFYGYPIEQLCTQQYSLVSLIPGLLASLQDAGLPNLDTRTSTRAPAESLRTSDRKSLLRFLGLPLNLFAKDAFFQPYLPLQQIDLLKGSTYLVGTSNSIYRQQKDCAIDVIVDLEHSTLEFVNPLAQRLSALTAPDRKWMAELENLVLSTWNPADPTRPAGMQYEGSDDHLRARFEEYICALLASVKHYQFDRKVGKGDAALAGASGSSTHAFGTDFLEAFMRTKAFPSWNDSTDPMIFDIIDHRHPCDGKTSAIEDVGLRLAAGLQDMHLEENLAPARQVVVSALSQGGAGLFRFANGLRSEVVKLREGRLASSGEVEGGGGSNTTSSTSSRPASMTLSAAGGGGGGADKRTSVSSSTSSVNNKDLPASPPLPSPSPLSPASFMSGFRIPGTSSSTTSTSSSSHPTGADGGGGGHPSSSSSSSSATATQIADVASQTADRAAQAAAQAGTQVRAALGNFGSFLAKQQRQWAAPAPTPASSASGSTPASTSTVPGGSVATSLKSTTTSAGNTAVAAAAGLGSWATSLVGGSASASSSSSAGAPSGVSAKTTLPAPPLPPPAPLAKDVPELPLPPPPPTGGEEKEEEEEEVYVVDDGFDTVSRESVAESDTAAAPPADEKDVPTTTTYPPLPAVRSP</sequence>
<feature type="compositionally biased region" description="Low complexity" evidence="2">
    <location>
        <begin position="701"/>
        <end position="716"/>
    </location>
</feature>
<dbReference type="PANTHER" id="PTHR31017">
    <property type="entry name" value="LATE SECRETORY PATHWAY PROTEIN AVL9-RELATED"/>
    <property type="match status" value="1"/>
</dbReference>
<evidence type="ECO:0000256" key="1">
    <source>
        <dbReference type="ARBA" id="ARBA00038178"/>
    </source>
</evidence>
<feature type="compositionally biased region" description="Pro residues" evidence="2">
    <location>
        <begin position="861"/>
        <end position="870"/>
    </location>
</feature>
<feature type="region of interest" description="Disordered" evidence="2">
    <location>
        <begin position="621"/>
        <end position="743"/>
    </location>
</feature>
<proteinExistence type="inferred from homology"/>
<gene>
    <name evidence="3" type="ORF">A4X13_0g5498</name>
</gene>
<feature type="region of interest" description="Disordered" evidence="2">
    <location>
        <begin position="1"/>
        <end position="103"/>
    </location>
</feature>
<feature type="compositionally biased region" description="Low complexity" evidence="2">
    <location>
        <begin position="834"/>
        <end position="856"/>
    </location>
</feature>
<protein>
    <submittedName>
        <fullName evidence="3">Uncharacterized protein</fullName>
    </submittedName>
</protein>
<comment type="caution">
    <text evidence="3">The sequence shown here is derived from an EMBL/GenBank/DDBJ whole genome shotgun (WGS) entry which is preliminary data.</text>
</comment>
<dbReference type="InterPro" id="IPR051731">
    <property type="entry name" value="DENND11/AVL9_GEFs"/>
</dbReference>
<dbReference type="PANTHER" id="PTHR31017:SF1">
    <property type="entry name" value="LATE SECRETORY PATHWAY PROTEIN AVL9 HOMOLOG"/>
    <property type="match status" value="1"/>
</dbReference>
<organism evidence="3 4">
    <name type="scientific">Tilletia indica</name>
    <dbReference type="NCBI Taxonomy" id="43049"/>
    <lineage>
        <taxon>Eukaryota</taxon>
        <taxon>Fungi</taxon>
        <taxon>Dikarya</taxon>
        <taxon>Basidiomycota</taxon>
        <taxon>Ustilaginomycotina</taxon>
        <taxon>Exobasidiomycetes</taxon>
        <taxon>Tilletiales</taxon>
        <taxon>Tilletiaceae</taxon>
        <taxon>Tilletia</taxon>
    </lineage>
</organism>
<feature type="compositionally biased region" description="Low complexity" evidence="2">
    <location>
        <begin position="662"/>
        <end position="676"/>
    </location>
</feature>
<reference evidence="3" key="1">
    <citation type="submission" date="2016-04" db="EMBL/GenBank/DDBJ databases">
        <authorList>
            <person name="Nguyen H.D."/>
            <person name="Samba Siva P."/>
            <person name="Cullis J."/>
            <person name="Levesque C.A."/>
            <person name="Hambleton S."/>
        </authorList>
    </citation>
    <scope>NUCLEOTIDE SEQUENCE</scope>
    <source>
        <strain evidence="3">DAOMC 236416</strain>
    </source>
</reference>
<dbReference type="AlphaFoldDB" id="A0A177TST6"/>
<evidence type="ECO:0000313" key="4">
    <source>
        <dbReference type="Proteomes" id="UP000077521"/>
    </source>
</evidence>
<dbReference type="Proteomes" id="UP000077521">
    <property type="component" value="Unassembled WGS sequence"/>
</dbReference>
<feature type="compositionally biased region" description="Low complexity" evidence="2">
    <location>
        <begin position="780"/>
        <end position="805"/>
    </location>
</feature>
<comment type="similarity">
    <text evidence="1">Belongs to the AVL9 family.</text>
</comment>
<name>A0A177TST6_9BASI</name>
<feature type="compositionally biased region" description="Low complexity" evidence="2">
    <location>
        <begin position="90"/>
        <end position="102"/>
    </location>
</feature>
<keyword evidence="4" id="KW-1185">Reference proteome</keyword>
<dbReference type="Pfam" id="PF09794">
    <property type="entry name" value="Avl9"/>
    <property type="match status" value="1"/>
</dbReference>
<feature type="region of interest" description="Disordered" evidence="2">
    <location>
        <begin position="775"/>
        <end position="816"/>
    </location>
</feature>
<evidence type="ECO:0000313" key="3">
    <source>
        <dbReference type="EMBL" id="KAE8248720.1"/>
    </source>
</evidence>
<evidence type="ECO:0000256" key="2">
    <source>
        <dbReference type="SAM" id="MobiDB-lite"/>
    </source>
</evidence>
<feature type="compositionally biased region" description="Pro residues" evidence="2">
    <location>
        <begin position="677"/>
        <end position="687"/>
    </location>
</feature>
<dbReference type="InterPro" id="IPR018307">
    <property type="entry name" value="ABL9/DENND6_dom"/>
</dbReference>
<dbReference type="PROSITE" id="PS50211">
    <property type="entry name" value="DENN"/>
    <property type="match status" value="1"/>
</dbReference>
<dbReference type="GO" id="GO:0005737">
    <property type="term" value="C:cytoplasm"/>
    <property type="evidence" value="ECO:0007669"/>
    <property type="project" value="TreeGrafter"/>
</dbReference>
<reference evidence="3" key="2">
    <citation type="journal article" date="2019" name="IMA Fungus">
        <title>Genome sequencing and comparison of five Tilletia species to identify candidate genes for the detection of regulated species infecting wheat.</title>
        <authorList>
            <person name="Nguyen H.D.T."/>
            <person name="Sultana T."/>
            <person name="Kesanakurti P."/>
            <person name="Hambleton S."/>
        </authorList>
    </citation>
    <scope>NUCLEOTIDE SEQUENCE</scope>
    <source>
        <strain evidence="3">DAOMC 236416</strain>
    </source>
</reference>
<feature type="compositionally biased region" description="Low complexity" evidence="2">
    <location>
        <begin position="28"/>
        <end position="43"/>
    </location>
</feature>
<feature type="compositionally biased region" description="Low complexity" evidence="2">
    <location>
        <begin position="725"/>
        <end position="735"/>
    </location>
</feature>